<evidence type="ECO:0000256" key="1">
    <source>
        <dbReference type="ARBA" id="ARBA00023125"/>
    </source>
</evidence>
<protein>
    <submittedName>
        <fullName evidence="5">Two component transcriptional regulator, LuxR family</fullName>
    </submittedName>
</protein>
<dbReference type="AlphaFoldDB" id="A0A521BKB3"/>
<dbReference type="InterPro" id="IPR011006">
    <property type="entry name" value="CheY-like_superfamily"/>
</dbReference>
<sequence>MIRTVSSLQKAVNIAIADGNPLVMSAMSELFVHDSRFSLLSTSSTAEGFLANVGRVPAEVGIIDWALPAMGAAQLLSLLREMPHAPRMVIYGQQGSDAHLGALAAGAAGFVSRSDPVETLLDTCISVAAGKMVFPYLDVRELNRNPMQTLSRRELDMLAALSKGLTNRELARELGISMNTVKFHLSNLYDKLSVKSRAQAIAFFYSNRPGGNIAESGGHKENAEGER</sequence>
<evidence type="ECO:0000313" key="6">
    <source>
        <dbReference type="Proteomes" id="UP000319014"/>
    </source>
</evidence>
<dbReference type="SUPFAM" id="SSF52172">
    <property type="entry name" value="CheY-like"/>
    <property type="match status" value="1"/>
</dbReference>
<dbReference type="OrthoDB" id="9807052at2"/>
<dbReference type="PROSITE" id="PS50043">
    <property type="entry name" value="HTH_LUXR_2"/>
    <property type="match status" value="1"/>
</dbReference>
<proteinExistence type="predicted"/>
<gene>
    <name evidence="5" type="ORF">SAMN06265221_102340</name>
</gene>
<dbReference type="EMBL" id="FXTK01000002">
    <property type="protein sequence ID" value="SMO47563.1"/>
    <property type="molecule type" value="Genomic_DNA"/>
</dbReference>
<evidence type="ECO:0000313" key="5">
    <source>
        <dbReference type="EMBL" id="SMO47563.1"/>
    </source>
</evidence>
<dbReference type="PANTHER" id="PTHR43214:SF43">
    <property type="entry name" value="TWO-COMPONENT RESPONSE REGULATOR"/>
    <property type="match status" value="1"/>
</dbReference>
<dbReference type="Gene3D" id="3.40.50.2300">
    <property type="match status" value="1"/>
</dbReference>
<dbReference type="GO" id="GO:0000160">
    <property type="term" value="P:phosphorelay signal transduction system"/>
    <property type="evidence" value="ECO:0007669"/>
    <property type="project" value="InterPro"/>
</dbReference>
<dbReference type="PROSITE" id="PS50110">
    <property type="entry name" value="RESPONSE_REGULATORY"/>
    <property type="match status" value="1"/>
</dbReference>
<dbReference type="PANTHER" id="PTHR43214">
    <property type="entry name" value="TWO-COMPONENT RESPONSE REGULATOR"/>
    <property type="match status" value="1"/>
</dbReference>
<dbReference type="RefSeq" id="WP_142661868.1">
    <property type="nucleotide sequence ID" value="NZ_FXTK01000002.1"/>
</dbReference>
<keyword evidence="2" id="KW-0597">Phosphoprotein</keyword>
<organism evidence="5 6">
    <name type="scientific">Paracoccus laeviglucosivorans</name>
    <dbReference type="NCBI Taxonomy" id="1197861"/>
    <lineage>
        <taxon>Bacteria</taxon>
        <taxon>Pseudomonadati</taxon>
        <taxon>Pseudomonadota</taxon>
        <taxon>Alphaproteobacteria</taxon>
        <taxon>Rhodobacterales</taxon>
        <taxon>Paracoccaceae</taxon>
        <taxon>Paracoccus</taxon>
    </lineage>
</organism>
<feature type="domain" description="Response regulatory" evidence="4">
    <location>
        <begin position="13"/>
        <end position="128"/>
    </location>
</feature>
<dbReference type="CDD" id="cd06170">
    <property type="entry name" value="LuxR_C_like"/>
    <property type="match status" value="1"/>
</dbReference>
<keyword evidence="6" id="KW-1185">Reference proteome</keyword>
<keyword evidence="1" id="KW-0238">DNA-binding</keyword>
<accession>A0A521BKB3</accession>
<name>A0A521BKB3_9RHOB</name>
<dbReference type="GO" id="GO:0003677">
    <property type="term" value="F:DNA binding"/>
    <property type="evidence" value="ECO:0007669"/>
    <property type="project" value="UniProtKB-KW"/>
</dbReference>
<feature type="domain" description="HTH luxR-type" evidence="3">
    <location>
        <begin position="143"/>
        <end position="208"/>
    </location>
</feature>
<dbReference type="InterPro" id="IPR001789">
    <property type="entry name" value="Sig_transdc_resp-reg_receiver"/>
</dbReference>
<dbReference type="InterPro" id="IPR016032">
    <property type="entry name" value="Sig_transdc_resp-reg_C-effctor"/>
</dbReference>
<dbReference type="InterPro" id="IPR036388">
    <property type="entry name" value="WH-like_DNA-bd_sf"/>
</dbReference>
<feature type="modified residue" description="4-aspartylphosphate" evidence="2">
    <location>
        <position position="64"/>
    </location>
</feature>
<evidence type="ECO:0000256" key="2">
    <source>
        <dbReference type="PROSITE-ProRule" id="PRU00169"/>
    </source>
</evidence>
<dbReference type="SMART" id="SM00421">
    <property type="entry name" value="HTH_LUXR"/>
    <property type="match status" value="1"/>
</dbReference>
<dbReference type="SUPFAM" id="SSF46894">
    <property type="entry name" value="C-terminal effector domain of the bipartite response regulators"/>
    <property type="match status" value="1"/>
</dbReference>
<dbReference type="GO" id="GO:0006355">
    <property type="term" value="P:regulation of DNA-templated transcription"/>
    <property type="evidence" value="ECO:0007669"/>
    <property type="project" value="InterPro"/>
</dbReference>
<dbReference type="InterPro" id="IPR039420">
    <property type="entry name" value="WalR-like"/>
</dbReference>
<evidence type="ECO:0000259" key="3">
    <source>
        <dbReference type="PROSITE" id="PS50043"/>
    </source>
</evidence>
<dbReference type="Gene3D" id="1.10.10.10">
    <property type="entry name" value="Winged helix-like DNA-binding domain superfamily/Winged helix DNA-binding domain"/>
    <property type="match status" value="1"/>
</dbReference>
<dbReference type="PRINTS" id="PR00038">
    <property type="entry name" value="HTHLUXR"/>
</dbReference>
<dbReference type="Proteomes" id="UP000319014">
    <property type="component" value="Unassembled WGS sequence"/>
</dbReference>
<evidence type="ECO:0000259" key="4">
    <source>
        <dbReference type="PROSITE" id="PS50110"/>
    </source>
</evidence>
<dbReference type="Pfam" id="PF00196">
    <property type="entry name" value="GerE"/>
    <property type="match status" value="1"/>
</dbReference>
<dbReference type="InterPro" id="IPR000792">
    <property type="entry name" value="Tscrpt_reg_LuxR_C"/>
</dbReference>
<reference evidence="5 6" key="1">
    <citation type="submission" date="2017-05" db="EMBL/GenBank/DDBJ databases">
        <authorList>
            <person name="Varghese N."/>
            <person name="Submissions S."/>
        </authorList>
    </citation>
    <scope>NUCLEOTIDE SEQUENCE [LARGE SCALE GENOMIC DNA]</scope>
    <source>
        <strain evidence="5 6">DSM 100094</strain>
    </source>
</reference>